<dbReference type="AlphaFoldDB" id="A0A177E7M0"/>
<accession>A0A177E7M0</accession>
<gene>
    <name evidence="1" type="ORF">TH606_09045</name>
</gene>
<evidence type="ECO:0000313" key="2">
    <source>
        <dbReference type="Proteomes" id="UP000076964"/>
    </source>
</evidence>
<dbReference type="Proteomes" id="UP000076964">
    <property type="component" value="Unassembled WGS sequence"/>
</dbReference>
<proteinExistence type="predicted"/>
<comment type="caution">
    <text evidence="1">The sequence shown here is derived from an EMBL/GenBank/DDBJ whole genome shotgun (WGS) entry which is preliminary data.</text>
</comment>
<reference evidence="1 2" key="1">
    <citation type="submission" date="2016-02" db="EMBL/GenBank/DDBJ databases">
        <title>Draft genome sequence of Thermodesulfatator sp. S606.</title>
        <authorList>
            <person name="Lai Q."/>
            <person name="Cao J."/>
            <person name="Dupont S."/>
            <person name="Shao Z."/>
            <person name="Jebbar M."/>
            <person name="Alain K."/>
        </authorList>
    </citation>
    <scope>NUCLEOTIDE SEQUENCE [LARGE SCALE GENOMIC DNA]</scope>
    <source>
        <strain evidence="1 2">S606</strain>
    </source>
</reference>
<protein>
    <submittedName>
        <fullName evidence="1">Uncharacterized protein</fullName>
    </submittedName>
</protein>
<name>A0A177E7M0_9BACT</name>
<dbReference type="STRING" id="1795632.TH606_09045"/>
<organism evidence="1 2">
    <name type="scientific">Thermodesulfatator autotrophicus</name>
    <dbReference type="NCBI Taxonomy" id="1795632"/>
    <lineage>
        <taxon>Bacteria</taxon>
        <taxon>Pseudomonadati</taxon>
        <taxon>Thermodesulfobacteriota</taxon>
        <taxon>Thermodesulfobacteria</taxon>
        <taxon>Thermodesulfobacteriales</taxon>
        <taxon>Thermodesulfatatoraceae</taxon>
        <taxon>Thermodesulfatator</taxon>
    </lineage>
</organism>
<dbReference type="EMBL" id="LSFI01000044">
    <property type="protein sequence ID" value="OAG27019.1"/>
    <property type="molecule type" value="Genomic_DNA"/>
</dbReference>
<evidence type="ECO:0000313" key="1">
    <source>
        <dbReference type="EMBL" id="OAG27019.1"/>
    </source>
</evidence>
<keyword evidence="2" id="KW-1185">Reference proteome</keyword>
<sequence>MMGEVNIYLENDYLILKVPFVKIISNKELANLFSLFKAEKLKEKIELDERSFDELLKDFDDILRAKVKEWLEETKGNL</sequence>
<dbReference type="RefSeq" id="WP_068543116.1">
    <property type="nucleotide sequence ID" value="NZ_LSFI01000044.1"/>
</dbReference>